<evidence type="ECO:0000313" key="3">
    <source>
        <dbReference type="Proteomes" id="UP000887222"/>
    </source>
</evidence>
<sequence>MKRVLGWLLLLILLGVAIAVFYVWRQGPTYRPPPEAPADVPPPPAATAPPPETHYPVPETDAPLPPLARSDGPVLAALSEVFGNGVRRFLQPQEVARRIVVTIDNLPRQNMSGQLQPHKPVTGRLRTQGQGEDLRLDDANYERYRPYVKLMESVDAATFAAAYQKFYPLFQQTYRELGYPKQHFNDRLVTVIDHLLKAPSLDEAPELEQPHVFYKFADPELESLSVGHKLMIRMGNANAERVKAKLREIRTELTKNGPQPAPRK</sequence>
<feature type="compositionally biased region" description="Pro residues" evidence="1">
    <location>
        <begin position="32"/>
        <end position="53"/>
    </location>
</feature>
<dbReference type="RefSeq" id="WP_220807553.1">
    <property type="nucleotide sequence ID" value="NZ_BPMK01000005.1"/>
</dbReference>
<name>A0ABQ4Q3L7_9BURK</name>
<dbReference type="EMBL" id="BPMK01000005">
    <property type="protein sequence ID" value="GIZ51385.1"/>
    <property type="molecule type" value="Genomic_DNA"/>
</dbReference>
<proteinExistence type="predicted"/>
<feature type="region of interest" description="Disordered" evidence="1">
    <location>
        <begin position="32"/>
        <end position="62"/>
    </location>
</feature>
<comment type="caution">
    <text evidence="2">The sequence shown here is derived from an EMBL/GenBank/DDBJ whole genome shotgun (WGS) entry which is preliminary data.</text>
</comment>
<dbReference type="InterPro" id="IPR021382">
    <property type="entry name" value="DUF3014"/>
</dbReference>
<reference evidence="2 3" key="1">
    <citation type="journal article" date="2022" name="Int. J. Syst. Evol. Microbiol.">
        <title>Noviherbaspirillum aridicola sp. nov., isolated from an arid soil in Pakistan.</title>
        <authorList>
            <person name="Khan I.U."/>
            <person name="Saqib M."/>
            <person name="Amin A."/>
            <person name="Hussain F."/>
            <person name="Li L."/>
            <person name="Liu Y.H."/>
            <person name="Fang B.Z."/>
            <person name="Ahmed I."/>
            <person name="Li W.J."/>
        </authorList>
    </citation>
    <scope>NUCLEOTIDE SEQUENCE [LARGE SCALE GENOMIC DNA]</scope>
    <source>
        <strain evidence="2 3">NCCP-691</strain>
    </source>
</reference>
<evidence type="ECO:0008006" key="4">
    <source>
        <dbReference type="Google" id="ProtNLM"/>
    </source>
</evidence>
<evidence type="ECO:0000256" key="1">
    <source>
        <dbReference type="SAM" id="MobiDB-lite"/>
    </source>
</evidence>
<organism evidence="2 3">
    <name type="scientific">Noviherbaspirillum aridicola</name>
    <dbReference type="NCBI Taxonomy" id="2849687"/>
    <lineage>
        <taxon>Bacteria</taxon>
        <taxon>Pseudomonadati</taxon>
        <taxon>Pseudomonadota</taxon>
        <taxon>Betaproteobacteria</taxon>
        <taxon>Burkholderiales</taxon>
        <taxon>Oxalobacteraceae</taxon>
        <taxon>Noviherbaspirillum</taxon>
    </lineage>
</organism>
<dbReference type="Pfam" id="PF11219">
    <property type="entry name" value="DUF3014"/>
    <property type="match status" value="1"/>
</dbReference>
<keyword evidence="3" id="KW-1185">Reference proteome</keyword>
<dbReference type="Proteomes" id="UP000887222">
    <property type="component" value="Unassembled WGS sequence"/>
</dbReference>
<accession>A0ABQ4Q3L7</accession>
<protein>
    <recommendedName>
        <fullName evidence="4">DUF3014 family protein</fullName>
    </recommendedName>
</protein>
<evidence type="ECO:0000313" key="2">
    <source>
        <dbReference type="EMBL" id="GIZ51385.1"/>
    </source>
</evidence>
<gene>
    <name evidence="2" type="ORF">NCCP691_13990</name>
</gene>